<dbReference type="EMBL" id="BLLK01000049">
    <property type="protein sequence ID" value="GFH55484.1"/>
    <property type="molecule type" value="Genomic_DNA"/>
</dbReference>
<feature type="transmembrane region" description="Helical" evidence="1">
    <location>
        <begin position="49"/>
        <end position="69"/>
    </location>
</feature>
<reference evidence="2 3" key="1">
    <citation type="journal article" date="2021" name="Sci. Rep.">
        <title>The genome of the diatom Chaetoceros tenuissimus carries an ancient integrated fragment of an extant virus.</title>
        <authorList>
            <person name="Hongo Y."/>
            <person name="Kimura K."/>
            <person name="Takaki Y."/>
            <person name="Yoshida Y."/>
            <person name="Baba S."/>
            <person name="Kobayashi G."/>
            <person name="Nagasaki K."/>
            <person name="Hano T."/>
            <person name="Tomaru Y."/>
        </authorList>
    </citation>
    <scope>NUCLEOTIDE SEQUENCE [LARGE SCALE GENOMIC DNA]</scope>
    <source>
        <strain evidence="2 3">NIES-3715</strain>
    </source>
</reference>
<evidence type="ECO:0000313" key="3">
    <source>
        <dbReference type="Proteomes" id="UP001054902"/>
    </source>
</evidence>
<organism evidence="2 3">
    <name type="scientific">Chaetoceros tenuissimus</name>
    <dbReference type="NCBI Taxonomy" id="426638"/>
    <lineage>
        <taxon>Eukaryota</taxon>
        <taxon>Sar</taxon>
        <taxon>Stramenopiles</taxon>
        <taxon>Ochrophyta</taxon>
        <taxon>Bacillariophyta</taxon>
        <taxon>Coscinodiscophyceae</taxon>
        <taxon>Chaetocerotophycidae</taxon>
        <taxon>Chaetocerotales</taxon>
        <taxon>Chaetocerotaceae</taxon>
        <taxon>Chaetoceros</taxon>
    </lineage>
</organism>
<dbReference type="Proteomes" id="UP001054902">
    <property type="component" value="Unassembled WGS sequence"/>
</dbReference>
<keyword evidence="1" id="KW-0472">Membrane</keyword>
<accession>A0AAD3D3N0</accession>
<keyword evidence="1" id="KW-1133">Transmembrane helix</keyword>
<keyword evidence="1" id="KW-0812">Transmembrane</keyword>
<evidence type="ECO:0000256" key="1">
    <source>
        <dbReference type="SAM" id="Phobius"/>
    </source>
</evidence>
<name>A0AAD3D3N0_9STRA</name>
<proteinExistence type="predicted"/>
<dbReference type="AlphaFoldDB" id="A0AAD3D3N0"/>
<evidence type="ECO:0000313" key="2">
    <source>
        <dbReference type="EMBL" id="GFH55484.1"/>
    </source>
</evidence>
<gene>
    <name evidence="2" type="ORF">CTEN210_11960</name>
</gene>
<keyword evidence="3" id="KW-1185">Reference proteome</keyword>
<comment type="caution">
    <text evidence="2">The sequence shown here is derived from an EMBL/GenBank/DDBJ whole genome shotgun (WGS) entry which is preliminary data.</text>
</comment>
<protein>
    <submittedName>
        <fullName evidence="2">Uncharacterized protein</fullName>
    </submittedName>
</protein>
<sequence length="340" mass="39911">MIEKENSALILHETDFSCDEEENELESILTSNNEGKNDRTSKNLSNPNWKYACIFSAVIYSLVTFLFIVPSSGTLWTREDAHHHEYTRSDIIYGHLHIAKTGGSSLNGIMANRFERVCGNKGYSYDAYLANERAKLIADAANADSIKISSEWSSDKVPFSFMHEIGYEDCDYISTEEENPQFWIDYFGDEGLHNGTQLELHVPCRDPIDHLMSQCNHMWYVIDCEADNDQDFYESIESCYLYLGRYSHQLRDHFDVKCFDFHKEFTTYIDLMSNHLQERRFASEPFIQRETNRKRNKEMECIWGRQDLIDKTRKYLLENIEYYQFCNECIGSEDDLTRDV</sequence>